<reference evidence="3 15" key="6">
    <citation type="submission" date="2018-10" db="EMBL/GenBank/DDBJ databases">
        <title>Characterization and genome analysis of a novel bacterium Sphingobium yanoikuyae SJTF8 capable of degrading PAHs.</title>
        <authorList>
            <person name="Yin C."/>
            <person name="Xiong W."/>
            <person name="Liang R."/>
        </authorList>
    </citation>
    <scope>NUCLEOTIDE SEQUENCE [LARGE SCALE GENOMIC DNA]</scope>
    <source>
        <strain evidence="3 15">SJTF8</strain>
    </source>
</reference>
<evidence type="ECO:0000313" key="19">
    <source>
        <dbReference type="Proteomes" id="UP000515377"/>
    </source>
</evidence>
<dbReference type="Proteomes" id="UP000287401">
    <property type="component" value="Unassembled WGS sequence"/>
</dbReference>
<evidence type="ECO:0000313" key="3">
    <source>
        <dbReference type="EMBL" id="AYO78812.1"/>
    </source>
</evidence>
<dbReference type="Proteomes" id="UP000077262">
    <property type="component" value="Unassembled WGS sequence"/>
</dbReference>
<evidence type="ECO:0000313" key="1">
    <source>
        <dbReference type="EMBL" id="ATI81820.1"/>
    </source>
</evidence>
<dbReference type="OrthoDB" id="7477437at2"/>
<dbReference type="PATRIC" id="fig|13690.10.peg.1516"/>
<reference evidence="5" key="10">
    <citation type="submission" date="2022-09" db="EMBL/GenBank/DDBJ databases">
        <title>Intensive care unit water sources are persistently colonized with multi-drug resistant bacteria and are the site of extensive horizontal gene transfer of antibiotic resistance genes.</title>
        <authorList>
            <person name="Diorio-Toth L."/>
        </authorList>
    </citation>
    <scope>NUCLEOTIDE SEQUENCE</scope>
    <source>
        <strain evidence="5">GD03659</strain>
    </source>
</reference>
<reference evidence="6 13" key="2">
    <citation type="submission" date="2016-02" db="EMBL/GenBank/DDBJ databases">
        <authorList>
            <person name="Wen L."/>
            <person name="He K."/>
            <person name="Yang H."/>
        </authorList>
    </citation>
    <scope>NUCLEOTIDE SEQUENCE [LARGE SCALE GENOMIC DNA]</scope>
    <source>
        <strain evidence="6 13">CD09_2</strain>
    </source>
</reference>
<dbReference type="EMBL" id="QRAL01000031">
    <property type="protein sequence ID" value="RSU53848.1"/>
    <property type="molecule type" value="Genomic_DNA"/>
</dbReference>
<dbReference type="EMBL" id="CP033230">
    <property type="protein sequence ID" value="AYO78812.1"/>
    <property type="molecule type" value="Genomic_DNA"/>
</dbReference>
<evidence type="ECO:0000313" key="2">
    <source>
        <dbReference type="EMBL" id="ATP18103.1"/>
    </source>
</evidence>
<evidence type="ECO:0000313" key="16">
    <source>
        <dbReference type="Proteomes" id="UP000287401"/>
    </source>
</evidence>
<evidence type="ECO:0000313" key="8">
    <source>
        <dbReference type="EMBL" id="QJR04108.1"/>
    </source>
</evidence>
<proteinExistence type="predicted"/>
<evidence type="ECO:0000313" key="4">
    <source>
        <dbReference type="EMBL" id="KEZ19819.1"/>
    </source>
</evidence>
<dbReference type="EMBL" id="CP053021">
    <property type="protein sequence ID" value="QJR04108.1"/>
    <property type="molecule type" value="Genomic_DNA"/>
</dbReference>
<dbReference type="Proteomes" id="UP000502611">
    <property type="component" value="Chromosome"/>
</dbReference>
<dbReference type="STRING" id="13690.AX777_13390"/>
<evidence type="ECO:0000313" key="9">
    <source>
        <dbReference type="EMBL" id="QNG45241.1"/>
    </source>
</evidence>
<evidence type="ECO:0000313" key="10">
    <source>
        <dbReference type="EMBL" id="RSU53848.1"/>
    </source>
</evidence>
<evidence type="ECO:0000313" key="7">
    <source>
        <dbReference type="EMBL" id="QHD68703.1"/>
    </source>
</evidence>
<dbReference type="Proteomes" id="UP000515377">
    <property type="component" value="Chromosome"/>
</dbReference>
<reference evidence="2 12" key="3">
    <citation type="submission" date="2017-04" db="EMBL/GenBank/DDBJ databases">
        <title>Characterization, genome and methylation analysis of a phthalic acid esters degrading strain Sphingobium yanoikuyae SHJ.</title>
        <authorList>
            <person name="Feng L."/>
        </authorList>
    </citation>
    <scope>NUCLEOTIDE SEQUENCE [LARGE SCALE GENOMIC DNA]</scope>
    <source>
        <strain evidence="2 12">SHJ</strain>
    </source>
</reference>
<reference evidence="1 14" key="4">
    <citation type="submission" date="2017-10" db="EMBL/GenBank/DDBJ databases">
        <title>Sphingobium yanoikuyae S72.</title>
        <authorList>
            <person name="Sanchez E."/>
            <person name="Bustos P."/>
            <person name="Mendoza P."/>
            <person name="Guo X."/>
            <person name="Mendoza A."/>
        </authorList>
    </citation>
    <scope>NUCLEOTIDE SEQUENCE [LARGE SCALE GENOMIC DNA]</scope>
    <source>
        <strain evidence="1 14">S72</strain>
    </source>
</reference>
<evidence type="ECO:0000313" key="20">
    <source>
        <dbReference type="Proteomes" id="UP001162318"/>
    </source>
</evidence>
<dbReference type="RefSeq" id="WP_004208690.1">
    <property type="nucleotide sequence ID" value="NZ_CAIGKD010000002.1"/>
</dbReference>
<dbReference type="EMBL" id="LSTR01000030">
    <property type="protein sequence ID" value="OAH44365.1"/>
    <property type="molecule type" value="Genomic_DNA"/>
</dbReference>
<dbReference type="Proteomes" id="UP001162318">
    <property type="component" value="Unassembled WGS sequence"/>
</dbReference>
<dbReference type="EMBL" id="JGVR01000007">
    <property type="protein sequence ID" value="KEZ19819.1"/>
    <property type="molecule type" value="Genomic_DNA"/>
</dbReference>
<dbReference type="EMBL" id="JAOCKX010000002">
    <property type="protein sequence ID" value="MDH2129821.1"/>
    <property type="molecule type" value="Genomic_DNA"/>
</dbReference>
<reference evidence="7 17" key="7">
    <citation type="submission" date="2019-12" db="EMBL/GenBank/DDBJ databases">
        <title>Functional and genomic insights into the Sphingobium yanoikuyae YC-JY1, a bacterium efficiently degrading bisphenol A.</title>
        <authorList>
            <person name="Jia Y."/>
            <person name="Li X."/>
            <person name="Wang J."/>
            <person name="Eltoukhy A."/>
            <person name="Lamraoui I."/>
            <person name="Yan Y."/>
        </authorList>
    </citation>
    <scope>NUCLEOTIDE SEQUENCE [LARGE SCALE GENOMIC DNA]</scope>
    <source>
        <strain evidence="7 17">YC-JY1</strain>
    </source>
</reference>
<dbReference type="EMBL" id="CP020925">
    <property type="protein sequence ID" value="ATP18103.1"/>
    <property type="molecule type" value="Genomic_DNA"/>
</dbReference>
<evidence type="ECO:0000313" key="6">
    <source>
        <dbReference type="EMBL" id="OAH44365.1"/>
    </source>
</evidence>
<reference evidence="10 16" key="5">
    <citation type="submission" date="2018-07" db="EMBL/GenBank/DDBJ databases">
        <title>Genomic and Epidemiologic Investigation of an Indolent Hospital Outbreak.</title>
        <authorList>
            <person name="Johnson R.C."/>
            <person name="Deming C."/>
            <person name="Conlan S."/>
            <person name="Zellmer C.J."/>
            <person name="Michelin A.V."/>
            <person name="Lee-Lin S."/>
            <person name="Thomas P.J."/>
            <person name="Park M."/>
            <person name="Weingarten R.A."/>
            <person name="Less J."/>
            <person name="Dekker J.P."/>
            <person name="Frank K.M."/>
            <person name="Musser K.A."/>
            <person name="Mcquiston J.R."/>
            <person name="Henderson D.K."/>
            <person name="Lau A.F."/>
            <person name="Palmore T.N."/>
            <person name="Segre J.A."/>
        </authorList>
    </citation>
    <scope>NUCLEOTIDE SEQUENCE [LARGE SCALE GENOMIC DNA]</scope>
    <source>
        <strain evidence="10 16">SK-NIH.Env6_1116</strain>
    </source>
</reference>
<evidence type="ECO:0000313" key="13">
    <source>
        <dbReference type="Proteomes" id="UP000077262"/>
    </source>
</evidence>
<evidence type="ECO:0000313" key="11">
    <source>
        <dbReference type="Proteomes" id="UP000028534"/>
    </source>
</evidence>
<evidence type="ECO:0000313" key="5">
    <source>
        <dbReference type="EMBL" id="MDH2129821.1"/>
    </source>
</evidence>
<evidence type="ECO:0008006" key="21">
    <source>
        <dbReference type="Google" id="ProtNLM"/>
    </source>
</evidence>
<sequence length="127" mass="14318">MSNARRAERAAKSEMHMSDDTFFNLSGQVRDAYVKLDDVLAHTLRMSADMIDTARTIGLAPEQGQKLFKRFHGCIDTMMQSREQLLGAHLEATKIRMKTNQAERADGCYSPWSALEEKQADALRLVA</sequence>
<evidence type="ECO:0000313" key="12">
    <source>
        <dbReference type="Proteomes" id="UP000037029"/>
    </source>
</evidence>
<reference evidence="4 11" key="1">
    <citation type="submission" date="2014-03" db="EMBL/GenBank/DDBJ databases">
        <title>Genome sequence of Sphingobium yanoikuyae B1.</title>
        <authorList>
            <person name="Gan H.M."/>
            <person name="Gan H.Y."/>
            <person name="Savka M.A."/>
        </authorList>
    </citation>
    <scope>NUCLEOTIDE SEQUENCE [LARGE SCALE GENOMIC DNA]</scope>
    <source>
        <strain evidence="4 11">B1</strain>
    </source>
</reference>
<accession>A0A085K259</accession>
<reference evidence="9 19" key="9">
    <citation type="submission" date="2020-07" db="EMBL/GenBank/DDBJ databases">
        <title>Whole genome sequence of Sphingobium yanoikuyae A3.</title>
        <authorList>
            <person name="Han S.-S."/>
        </authorList>
    </citation>
    <scope>NUCLEOTIDE SEQUENCE [LARGE SCALE GENOMIC DNA]</scope>
    <source>
        <strain evidence="9 19">A3</strain>
    </source>
</reference>
<reference evidence="8 18" key="8">
    <citation type="submission" date="2020-04" db="EMBL/GenBank/DDBJ databases">
        <title>The Whole Genome Analysis of High salt-tolerant Sphingobium yanoikuyae YC-XJ2 with Aryl organophosphorus flame retardants (aryl-OPFRs)-degrading capacity and characteristics of Related phosphotriesterase.</title>
        <authorList>
            <person name="Li X."/>
        </authorList>
    </citation>
    <scope>NUCLEOTIDE SEQUENCE [LARGE SCALE GENOMIC DNA]</scope>
    <source>
        <strain evidence="8 18">YC-XJ2</strain>
    </source>
</reference>
<evidence type="ECO:0000313" key="15">
    <source>
        <dbReference type="Proteomes" id="UP000280708"/>
    </source>
</evidence>
<dbReference type="KEGG" id="sya:A6768_18670"/>
<evidence type="ECO:0000313" key="18">
    <source>
        <dbReference type="Proteomes" id="UP000502611"/>
    </source>
</evidence>
<gene>
    <name evidence="1" type="ORF">A6768_18670</name>
    <name evidence="6" type="ORF">AX777_13390</name>
    <name evidence="2" type="ORF">BV87_06680</name>
    <name evidence="4" type="ORF">CP98_01469</name>
    <name evidence="10" type="ORF">DAH51_20800</name>
    <name evidence="3" type="ORF">EBF16_19140</name>
    <name evidence="7" type="ORF">GS397_17660</name>
    <name evidence="9" type="ORF">H3V42_26090</name>
    <name evidence="8" type="ORF">HH800_19060</name>
    <name evidence="5" type="ORF">N5J77_01695</name>
</gene>
<dbReference type="Proteomes" id="UP000280708">
    <property type="component" value="Chromosome"/>
</dbReference>
<name>A0A085K259_SPHYA</name>
<dbReference type="EMBL" id="CP060122">
    <property type="protein sequence ID" value="QNG45241.1"/>
    <property type="molecule type" value="Genomic_DNA"/>
</dbReference>
<dbReference type="Proteomes" id="UP000028534">
    <property type="component" value="Unassembled WGS sequence"/>
</dbReference>
<organism evidence="5 20">
    <name type="scientific">Sphingobium yanoikuyae</name>
    <name type="common">Sphingomonas yanoikuyae</name>
    <dbReference type="NCBI Taxonomy" id="13690"/>
    <lineage>
        <taxon>Bacteria</taxon>
        <taxon>Pseudomonadati</taxon>
        <taxon>Pseudomonadota</taxon>
        <taxon>Alphaproteobacteria</taxon>
        <taxon>Sphingomonadales</taxon>
        <taxon>Sphingomonadaceae</taxon>
        <taxon>Sphingobium</taxon>
    </lineage>
</organism>
<evidence type="ECO:0000313" key="17">
    <source>
        <dbReference type="Proteomes" id="UP000464086"/>
    </source>
</evidence>
<dbReference type="AlphaFoldDB" id="A0A085K259"/>
<dbReference type="EMBL" id="CP047218">
    <property type="protein sequence ID" value="QHD68703.1"/>
    <property type="molecule type" value="Genomic_DNA"/>
</dbReference>
<dbReference type="Proteomes" id="UP000219422">
    <property type="component" value="Chromosome"/>
</dbReference>
<dbReference type="EMBL" id="CP023741">
    <property type="protein sequence ID" value="ATI81820.1"/>
    <property type="molecule type" value="Genomic_DNA"/>
</dbReference>
<protein>
    <recommendedName>
        <fullName evidence="21">Phasin domain-containing protein</fullName>
    </recommendedName>
</protein>
<dbReference type="Proteomes" id="UP000464086">
    <property type="component" value="Chromosome"/>
</dbReference>
<dbReference type="Proteomes" id="UP000037029">
    <property type="component" value="Chromosome"/>
</dbReference>
<evidence type="ECO:0000313" key="14">
    <source>
        <dbReference type="Proteomes" id="UP000219422"/>
    </source>
</evidence>
<dbReference type="GeneID" id="57778875"/>